<dbReference type="EMBL" id="JAVFKD010000002">
    <property type="protein sequence ID" value="KAK5997075.1"/>
    <property type="molecule type" value="Genomic_DNA"/>
</dbReference>
<dbReference type="PANTHER" id="PTHR36922">
    <property type="entry name" value="BLL2446 PROTEIN"/>
    <property type="match status" value="1"/>
</dbReference>
<proteinExistence type="predicted"/>
<comment type="caution">
    <text evidence="1">The sequence shown here is derived from an EMBL/GenBank/DDBJ whole genome shotgun (WGS) entry which is preliminary data.</text>
</comment>
<dbReference type="Gene3D" id="1.20.120.450">
    <property type="entry name" value="dinb family like domain"/>
    <property type="match status" value="1"/>
</dbReference>
<name>A0ABR0SY19_9HYPO</name>
<accession>A0ABR0SY19</accession>
<dbReference type="InterPro" id="IPR018531">
    <property type="entry name" value="DUF1993"/>
</dbReference>
<reference evidence="1 2" key="1">
    <citation type="submission" date="2024-01" db="EMBL/GenBank/DDBJ databases">
        <title>Complete genome of Cladobotryum mycophilum ATHUM6906.</title>
        <authorList>
            <person name="Christinaki A.C."/>
            <person name="Myridakis A.I."/>
            <person name="Kouvelis V.N."/>
        </authorList>
    </citation>
    <scope>NUCLEOTIDE SEQUENCE [LARGE SCALE GENOMIC DNA]</scope>
    <source>
        <strain evidence="1 2">ATHUM6906</strain>
    </source>
</reference>
<sequence length="156" mass="17506">MSSIDIYDISVLVYIKGVTVLIDILKKALIDDMLPLSFHVQSMSNTATKSLKKLMETDIEGWEDNETTMEQLIARAEKTLALLEGIDPKALEGRETTTVNMPMGQLSGKQFIFGFGFGMPNFFFHLQNTYAILRMKGVPLGKADYLTPWNGPWSHS</sequence>
<evidence type="ECO:0000313" key="2">
    <source>
        <dbReference type="Proteomes" id="UP001338125"/>
    </source>
</evidence>
<dbReference type="SUPFAM" id="SSF109854">
    <property type="entry name" value="DinB/YfiT-like putative metalloenzymes"/>
    <property type="match status" value="1"/>
</dbReference>
<protein>
    <submittedName>
        <fullName evidence="1">Uncharacterized protein</fullName>
    </submittedName>
</protein>
<evidence type="ECO:0000313" key="1">
    <source>
        <dbReference type="EMBL" id="KAK5997075.1"/>
    </source>
</evidence>
<dbReference type="Proteomes" id="UP001338125">
    <property type="component" value="Unassembled WGS sequence"/>
</dbReference>
<dbReference type="PANTHER" id="PTHR36922:SF1">
    <property type="entry name" value="DUF1993 DOMAIN-CONTAINING PROTEIN"/>
    <property type="match status" value="1"/>
</dbReference>
<gene>
    <name evidence="1" type="ORF">PT974_02427</name>
</gene>
<keyword evidence="2" id="KW-1185">Reference proteome</keyword>
<dbReference type="Pfam" id="PF09351">
    <property type="entry name" value="DUF1993"/>
    <property type="match status" value="1"/>
</dbReference>
<organism evidence="1 2">
    <name type="scientific">Cladobotryum mycophilum</name>
    <dbReference type="NCBI Taxonomy" id="491253"/>
    <lineage>
        <taxon>Eukaryota</taxon>
        <taxon>Fungi</taxon>
        <taxon>Dikarya</taxon>
        <taxon>Ascomycota</taxon>
        <taxon>Pezizomycotina</taxon>
        <taxon>Sordariomycetes</taxon>
        <taxon>Hypocreomycetidae</taxon>
        <taxon>Hypocreales</taxon>
        <taxon>Hypocreaceae</taxon>
        <taxon>Cladobotryum</taxon>
    </lineage>
</organism>
<dbReference type="InterPro" id="IPR034660">
    <property type="entry name" value="DinB/YfiT-like"/>
</dbReference>